<dbReference type="OrthoDB" id="445418at2759"/>
<dbReference type="AlphaFoldDB" id="A0A812W007"/>
<proteinExistence type="predicted"/>
<sequence>MGVLLYRKQEALFRFRSVYYMLLFRPMVLLSIQRNLLMEIDTQWAVYCLKEASIWFIYWQLLLTIQPLYREDAFMQFANSTPQRDTGFRIVMEPPMLPPPAVNRNANPSRVPPRPRVQVAPGPAMSNVDGFLMLQAAEWAPGELTPYFQLAD</sequence>
<organism evidence="1 2">
    <name type="scientific">Symbiodinium necroappetens</name>
    <dbReference type="NCBI Taxonomy" id="1628268"/>
    <lineage>
        <taxon>Eukaryota</taxon>
        <taxon>Sar</taxon>
        <taxon>Alveolata</taxon>
        <taxon>Dinophyceae</taxon>
        <taxon>Suessiales</taxon>
        <taxon>Symbiodiniaceae</taxon>
        <taxon>Symbiodinium</taxon>
    </lineage>
</organism>
<dbReference type="Proteomes" id="UP000601435">
    <property type="component" value="Unassembled WGS sequence"/>
</dbReference>
<gene>
    <name evidence="1" type="primary">GA2OX2</name>
    <name evidence="1" type="ORF">SNEC2469_LOCUS18448</name>
</gene>
<name>A0A812W007_9DINO</name>
<keyword evidence="2" id="KW-1185">Reference proteome</keyword>
<accession>A0A812W007</accession>
<protein>
    <submittedName>
        <fullName evidence="1">GA2OX2 protein</fullName>
    </submittedName>
</protein>
<evidence type="ECO:0000313" key="1">
    <source>
        <dbReference type="EMBL" id="CAE7652050.1"/>
    </source>
</evidence>
<evidence type="ECO:0000313" key="2">
    <source>
        <dbReference type="Proteomes" id="UP000601435"/>
    </source>
</evidence>
<dbReference type="EMBL" id="CAJNJA010031036">
    <property type="protein sequence ID" value="CAE7652050.1"/>
    <property type="molecule type" value="Genomic_DNA"/>
</dbReference>
<reference evidence="1" key="1">
    <citation type="submission" date="2021-02" db="EMBL/GenBank/DDBJ databases">
        <authorList>
            <person name="Dougan E. K."/>
            <person name="Rhodes N."/>
            <person name="Thang M."/>
            <person name="Chan C."/>
        </authorList>
    </citation>
    <scope>NUCLEOTIDE SEQUENCE</scope>
</reference>
<comment type="caution">
    <text evidence="1">The sequence shown here is derived from an EMBL/GenBank/DDBJ whole genome shotgun (WGS) entry which is preliminary data.</text>
</comment>